<evidence type="ECO:0000256" key="10">
    <source>
        <dbReference type="ARBA" id="ARBA00022777"/>
    </source>
</evidence>
<evidence type="ECO:0000259" key="18">
    <source>
        <dbReference type="SMART" id="SM00388"/>
    </source>
</evidence>
<evidence type="ECO:0000256" key="12">
    <source>
        <dbReference type="ARBA" id="ARBA00022840"/>
    </source>
</evidence>
<dbReference type="GO" id="GO:0005524">
    <property type="term" value="F:ATP binding"/>
    <property type="evidence" value="ECO:0007669"/>
    <property type="project" value="UniProtKB-KW"/>
</dbReference>
<evidence type="ECO:0000256" key="7">
    <source>
        <dbReference type="ARBA" id="ARBA00022692"/>
    </source>
</evidence>
<evidence type="ECO:0000256" key="4">
    <source>
        <dbReference type="ARBA" id="ARBA00009842"/>
    </source>
</evidence>
<keyword evidence="16" id="KW-0472">Membrane</keyword>
<dbReference type="CDD" id="cd00082">
    <property type="entry name" value="HisKA"/>
    <property type="match status" value="1"/>
</dbReference>
<accession>A0A7J7L660</accession>
<keyword evidence="9" id="KW-0936">Ethylene signaling pathway</keyword>
<evidence type="ECO:0000256" key="11">
    <source>
        <dbReference type="ARBA" id="ARBA00022824"/>
    </source>
</evidence>
<evidence type="ECO:0000256" key="5">
    <source>
        <dbReference type="ARBA" id="ARBA00012438"/>
    </source>
</evidence>
<evidence type="ECO:0000256" key="8">
    <source>
        <dbReference type="ARBA" id="ARBA00022741"/>
    </source>
</evidence>
<name>A0A7J7L660_9MAGN</name>
<protein>
    <recommendedName>
        <fullName evidence="5">histidine kinase</fullName>
        <ecNumber evidence="5">2.7.13.3</ecNumber>
    </recommendedName>
</protein>
<evidence type="ECO:0000256" key="9">
    <source>
        <dbReference type="ARBA" id="ARBA00022745"/>
    </source>
</evidence>
<dbReference type="PANTHER" id="PTHR24423:SF625">
    <property type="entry name" value="ETHYLENE RESPONSE SENSOR 1"/>
    <property type="match status" value="1"/>
</dbReference>
<dbReference type="OrthoDB" id="60033at2759"/>
<evidence type="ECO:0000256" key="17">
    <source>
        <dbReference type="SAM" id="Coils"/>
    </source>
</evidence>
<evidence type="ECO:0000256" key="1">
    <source>
        <dbReference type="ARBA" id="ARBA00000085"/>
    </source>
</evidence>
<comment type="caution">
    <text evidence="19">The sequence shown here is derived from an EMBL/GenBank/DDBJ whole genome shotgun (WGS) entry which is preliminary data.</text>
</comment>
<evidence type="ECO:0000256" key="2">
    <source>
        <dbReference type="ARBA" id="ARBA00001935"/>
    </source>
</evidence>
<keyword evidence="17" id="KW-0175">Coiled coil</keyword>
<dbReference type="SUPFAM" id="SSF47384">
    <property type="entry name" value="Homodimeric domain of signal transducing histidine kinase"/>
    <property type="match status" value="1"/>
</dbReference>
<dbReference type="EMBL" id="JACGCM010002614">
    <property type="protein sequence ID" value="KAF6138121.1"/>
    <property type="molecule type" value="Genomic_DNA"/>
</dbReference>
<comment type="similarity">
    <text evidence="4">Belongs to the ethylene receptor family.</text>
</comment>
<comment type="catalytic activity">
    <reaction evidence="1">
        <text>ATP + protein L-histidine = ADP + protein N-phospho-L-histidine.</text>
        <dbReference type="EC" id="2.7.13.3"/>
    </reaction>
</comment>
<comment type="subcellular location">
    <subcellularLocation>
        <location evidence="3">Endoplasmic reticulum membrane</location>
        <topology evidence="3">Multi-pass membrane protein</topology>
    </subcellularLocation>
</comment>
<keyword evidence="11" id="KW-0256">Endoplasmic reticulum</keyword>
<keyword evidence="7" id="KW-0812">Transmembrane</keyword>
<feature type="domain" description="Signal transduction histidine kinase dimerisation/phosphoacceptor" evidence="18">
    <location>
        <begin position="68"/>
        <end position="133"/>
    </location>
</feature>
<sequence length="387" mass="43987">MVLMLPSNSARQWHVHELKLIEVAADQVAGALSHAAILEESMRARDHLVEQNVSLDLARREHEIAIRARNDFLAVMNHEMRTPMHVINAVYSLLQETKLTAEQRLMVEMVLKSSNLFETLINDVLDLSRLEDRSIKLDLRDFDLHSVFREFSKEGCISVSVSVTKLESLRDARAPGFSPIPSDNHFYLDCTLSDYSWTDSEQCDNDNYDVFELENSVKNLSDQEQNEFEELNLEDLYAPTLTKCMNLEDLYAQTLAKFLSEQKLDKFFHGAKNIDKILFMGMMDSDKRGLGYEKPLPKSKTPQITKFVKATASTSELKEMHLRITNLENELAKEKDALVSLLSSQAELHVRKGQEIFDLVTIAARAREFMAGHPPVVEESVAGLPTA</sequence>
<reference evidence="19 20" key="1">
    <citation type="journal article" date="2020" name="IScience">
        <title>Genome Sequencing of the Endangered Kingdonia uniflora (Circaeasteraceae, Ranunculales) Reveals Potential Mechanisms of Evolutionary Specialization.</title>
        <authorList>
            <person name="Sun Y."/>
            <person name="Deng T."/>
            <person name="Zhang A."/>
            <person name="Moore M.J."/>
            <person name="Landis J.B."/>
            <person name="Lin N."/>
            <person name="Zhang H."/>
            <person name="Zhang X."/>
            <person name="Huang J."/>
            <person name="Zhang X."/>
            <person name="Sun H."/>
            <person name="Wang H."/>
        </authorList>
    </citation>
    <scope>NUCLEOTIDE SEQUENCE [LARGE SCALE GENOMIC DNA]</scope>
    <source>
        <strain evidence="19">TB1705</strain>
        <tissue evidence="19">Leaf</tissue>
    </source>
</reference>
<keyword evidence="13" id="KW-1133">Transmembrane helix</keyword>
<dbReference type="Proteomes" id="UP000541444">
    <property type="component" value="Unassembled WGS sequence"/>
</dbReference>
<dbReference type="EC" id="2.7.13.3" evidence="5"/>
<keyword evidence="14" id="KW-0186">Copper</keyword>
<dbReference type="GO" id="GO:0038199">
    <property type="term" value="F:ethylene receptor activity"/>
    <property type="evidence" value="ECO:0007669"/>
    <property type="project" value="TreeGrafter"/>
</dbReference>
<keyword evidence="8" id="KW-0547">Nucleotide-binding</keyword>
<keyword evidence="6" id="KW-0808">Transferase</keyword>
<dbReference type="GO" id="GO:0005789">
    <property type="term" value="C:endoplasmic reticulum membrane"/>
    <property type="evidence" value="ECO:0007669"/>
    <property type="project" value="UniProtKB-SubCell"/>
</dbReference>
<dbReference type="PANTHER" id="PTHR24423">
    <property type="entry name" value="TWO-COMPONENT SENSOR HISTIDINE KINASE"/>
    <property type="match status" value="1"/>
</dbReference>
<dbReference type="Gene3D" id="1.10.287.130">
    <property type="match status" value="1"/>
</dbReference>
<dbReference type="GO" id="GO:0046872">
    <property type="term" value="F:metal ion binding"/>
    <property type="evidence" value="ECO:0007669"/>
    <property type="project" value="UniProtKB-KW"/>
</dbReference>
<gene>
    <name evidence="19" type="ORF">GIB67_033535</name>
</gene>
<keyword evidence="20" id="KW-1185">Reference proteome</keyword>
<evidence type="ECO:0000256" key="15">
    <source>
        <dbReference type="ARBA" id="ARBA00023012"/>
    </source>
</evidence>
<dbReference type="Pfam" id="PF00512">
    <property type="entry name" value="HisKA"/>
    <property type="match status" value="1"/>
</dbReference>
<evidence type="ECO:0000313" key="20">
    <source>
        <dbReference type="Proteomes" id="UP000541444"/>
    </source>
</evidence>
<dbReference type="FunFam" id="1.10.287.130:FF:000004">
    <property type="entry name" value="Ethylene receptor 1"/>
    <property type="match status" value="1"/>
</dbReference>
<evidence type="ECO:0000256" key="3">
    <source>
        <dbReference type="ARBA" id="ARBA00004477"/>
    </source>
</evidence>
<dbReference type="GO" id="GO:0051740">
    <property type="term" value="F:ethylene binding"/>
    <property type="evidence" value="ECO:0007669"/>
    <property type="project" value="TreeGrafter"/>
</dbReference>
<keyword evidence="12" id="KW-0067">ATP-binding</keyword>
<evidence type="ECO:0000256" key="14">
    <source>
        <dbReference type="ARBA" id="ARBA00023008"/>
    </source>
</evidence>
<evidence type="ECO:0000256" key="6">
    <source>
        <dbReference type="ARBA" id="ARBA00022679"/>
    </source>
</evidence>
<organism evidence="19 20">
    <name type="scientific">Kingdonia uniflora</name>
    <dbReference type="NCBI Taxonomy" id="39325"/>
    <lineage>
        <taxon>Eukaryota</taxon>
        <taxon>Viridiplantae</taxon>
        <taxon>Streptophyta</taxon>
        <taxon>Embryophyta</taxon>
        <taxon>Tracheophyta</taxon>
        <taxon>Spermatophyta</taxon>
        <taxon>Magnoliopsida</taxon>
        <taxon>Ranunculales</taxon>
        <taxon>Circaeasteraceae</taxon>
        <taxon>Kingdonia</taxon>
    </lineage>
</organism>
<proteinExistence type="inferred from homology"/>
<keyword evidence="10" id="KW-0418">Kinase</keyword>
<dbReference type="AlphaFoldDB" id="A0A7J7L660"/>
<feature type="coiled-coil region" evidence="17">
    <location>
        <begin position="310"/>
        <end position="344"/>
    </location>
</feature>
<keyword evidence="15" id="KW-0902">Two-component regulatory system</keyword>
<dbReference type="InterPro" id="IPR003661">
    <property type="entry name" value="HisK_dim/P_dom"/>
</dbReference>
<evidence type="ECO:0000313" key="19">
    <source>
        <dbReference type="EMBL" id="KAF6138121.1"/>
    </source>
</evidence>
<dbReference type="GO" id="GO:0000155">
    <property type="term" value="F:phosphorelay sensor kinase activity"/>
    <property type="evidence" value="ECO:0007669"/>
    <property type="project" value="InterPro"/>
</dbReference>
<dbReference type="SMART" id="SM00388">
    <property type="entry name" value="HisKA"/>
    <property type="match status" value="1"/>
</dbReference>
<evidence type="ECO:0000256" key="16">
    <source>
        <dbReference type="ARBA" id="ARBA00023136"/>
    </source>
</evidence>
<dbReference type="InterPro" id="IPR036097">
    <property type="entry name" value="HisK_dim/P_sf"/>
</dbReference>
<comment type="cofactor">
    <cofactor evidence="2">
        <name>Cu cation</name>
        <dbReference type="ChEBI" id="CHEBI:23378"/>
    </cofactor>
</comment>
<evidence type="ECO:0000256" key="13">
    <source>
        <dbReference type="ARBA" id="ARBA00022989"/>
    </source>
</evidence>